<gene>
    <name evidence="2" type="ORF">CERSUDRAFT_121549</name>
</gene>
<feature type="region of interest" description="Disordered" evidence="1">
    <location>
        <begin position="27"/>
        <end position="60"/>
    </location>
</feature>
<dbReference type="Proteomes" id="UP000016930">
    <property type="component" value="Unassembled WGS sequence"/>
</dbReference>
<reference evidence="2 3" key="1">
    <citation type="journal article" date="2012" name="Proc. Natl. Acad. Sci. U.S.A.">
        <title>Comparative genomics of Ceriporiopsis subvermispora and Phanerochaete chrysosporium provide insight into selective ligninolysis.</title>
        <authorList>
            <person name="Fernandez-Fueyo E."/>
            <person name="Ruiz-Duenas F.J."/>
            <person name="Ferreira P."/>
            <person name="Floudas D."/>
            <person name="Hibbett D.S."/>
            <person name="Canessa P."/>
            <person name="Larrondo L.F."/>
            <person name="James T.Y."/>
            <person name="Seelenfreund D."/>
            <person name="Lobos S."/>
            <person name="Polanco R."/>
            <person name="Tello M."/>
            <person name="Honda Y."/>
            <person name="Watanabe T."/>
            <person name="Watanabe T."/>
            <person name="Ryu J.S."/>
            <person name="Kubicek C.P."/>
            <person name="Schmoll M."/>
            <person name="Gaskell J."/>
            <person name="Hammel K.E."/>
            <person name="St John F.J."/>
            <person name="Vanden Wymelenberg A."/>
            <person name="Sabat G."/>
            <person name="Splinter BonDurant S."/>
            <person name="Syed K."/>
            <person name="Yadav J.S."/>
            <person name="Doddapaneni H."/>
            <person name="Subramanian V."/>
            <person name="Lavin J.L."/>
            <person name="Oguiza J.A."/>
            <person name="Perez G."/>
            <person name="Pisabarro A.G."/>
            <person name="Ramirez L."/>
            <person name="Santoyo F."/>
            <person name="Master E."/>
            <person name="Coutinho P.M."/>
            <person name="Henrissat B."/>
            <person name="Lombard V."/>
            <person name="Magnuson J.K."/>
            <person name="Kuees U."/>
            <person name="Hori C."/>
            <person name="Igarashi K."/>
            <person name="Samejima M."/>
            <person name="Held B.W."/>
            <person name="Barry K.W."/>
            <person name="LaButti K.M."/>
            <person name="Lapidus A."/>
            <person name="Lindquist E.A."/>
            <person name="Lucas S.M."/>
            <person name="Riley R."/>
            <person name="Salamov A.A."/>
            <person name="Hoffmeister D."/>
            <person name="Schwenk D."/>
            <person name="Hadar Y."/>
            <person name="Yarden O."/>
            <person name="de Vries R.P."/>
            <person name="Wiebenga A."/>
            <person name="Stenlid J."/>
            <person name="Eastwood D."/>
            <person name="Grigoriev I.V."/>
            <person name="Berka R.M."/>
            <person name="Blanchette R.A."/>
            <person name="Kersten P."/>
            <person name="Martinez A.T."/>
            <person name="Vicuna R."/>
            <person name="Cullen D."/>
        </authorList>
    </citation>
    <scope>NUCLEOTIDE SEQUENCE [LARGE SCALE GENOMIC DNA]</scope>
    <source>
        <strain evidence="2 3">B</strain>
    </source>
</reference>
<dbReference type="EMBL" id="KB445792">
    <property type="protein sequence ID" value="EMD40924.1"/>
    <property type="molecule type" value="Genomic_DNA"/>
</dbReference>
<name>M2PVY6_CERS8</name>
<feature type="non-terminal residue" evidence="2">
    <location>
        <position position="1"/>
    </location>
</feature>
<feature type="compositionally biased region" description="Low complexity" evidence="1">
    <location>
        <begin position="151"/>
        <end position="165"/>
    </location>
</feature>
<feature type="region of interest" description="Disordered" evidence="1">
    <location>
        <begin position="101"/>
        <end position="165"/>
    </location>
</feature>
<feature type="compositionally biased region" description="Basic residues" evidence="1">
    <location>
        <begin position="101"/>
        <end position="114"/>
    </location>
</feature>
<protein>
    <submittedName>
        <fullName evidence="2">Uncharacterized protein</fullName>
    </submittedName>
</protein>
<evidence type="ECO:0000313" key="3">
    <source>
        <dbReference type="Proteomes" id="UP000016930"/>
    </source>
</evidence>
<organism evidence="2 3">
    <name type="scientific">Ceriporiopsis subvermispora (strain B)</name>
    <name type="common">White-rot fungus</name>
    <name type="synonym">Gelatoporia subvermispora</name>
    <dbReference type="NCBI Taxonomy" id="914234"/>
    <lineage>
        <taxon>Eukaryota</taxon>
        <taxon>Fungi</taxon>
        <taxon>Dikarya</taxon>
        <taxon>Basidiomycota</taxon>
        <taxon>Agaricomycotina</taxon>
        <taxon>Agaricomycetes</taxon>
        <taxon>Polyporales</taxon>
        <taxon>Gelatoporiaceae</taxon>
        <taxon>Gelatoporia</taxon>
    </lineage>
</organism>
<accession>M2PVY6</accession>
<dbReference type="STRING" id="914234.M2PVY6"/>
<proteinExistence type="predicted"/>
<sequence length="165" mass="18229">MHVRTMVCDAHSEISESSLARSATTASLFDSSSHTARSSAWSTKSERRSASEKQASVRVDYAKDRSSKNLVKLHIGSMELLFEERQGRGIGTRIVNFLSRSRSRSRTKTKKRRSRSLDAALSHAPLPVQPSTIPTLARHPSLELKDSIQLAPTSTPTAKPSTRSR</sequence>
<dbReference type="HOGENOM" id="CLU_1614749_0_0_1"/>
<keyword evidence="3" id="KW-1185">Reference proteome</keyword>
<evidence type="ECO:0000313" key="2">
    <source>
        <dbReference type="EMBL" id="EMD40924.1"/>
    </source>
</evidence>
<dbReference type="AlphaFoldDB" id="M2PVY6"/>
<evidence type="ECO:0000256" key="1">
    <source>
        <dbReference type="SAM" id="MobiDB-lite"/>
    </source>
</evidence>
<feature type="compositionally biased region" description="Low complexity" evidence="1">
    <location>
        <begin position="27"/>
        <end position="43"/>
    </location>
</feature>